<accession>A0A6P1NN99</accession>
<name>A0A6P1NN99_9MICC</name>
<evidence type="ECO:0000313" key="2">
    <source>
        <dbReference type="EMBL" id="QHK21846.1"/>
    </source>
</evidence>
<dbReference type="EMBL" id="CP047898">
    <property type="protein sequence ID" value="QHK21846.1"/>
    <property type="molecule type" value="Genomic_DNA"/>
</dbReference>
<dbReference type="AlphaFoldDB" id="A0A6P1NN99"/>
<proteinExistence type="predicted"/>
<gene>
    <name evidence="2" type="ORF">GU243_21690</name>
</gene>
<feature type="region of interest" description="Disordered" evidence="1">
    <location>
        <begin position="85"/>
        <end position="110"/>
    </location>
</feature>
<dbReference type="KEGG" id="psey:GU243_21690"/>
<dbReference type="Proteomes" id="UP000464186">
    <property type="component" value="Chromosome"/>
</dbReference>
<organism evidence="2 3">
    <name type="scientific">Pseudarthrobacter psychrotolerans</name>
    <dbReference type="NCBI Taxonomy" id="2697569"/>
    <lineage>
        <taxon>Bacteria</taxon>
        <taxon>Bacillati</taxon>
        <taxon>Actinomycetota</taxon>
        <taxon>Actinomycetes</taxon>
        <taxon>Micrococcales</taxon>
        <taxon>Micrococcaceae</taxon>
        <taxon>Pseudarthrobacter</taxon>
    </lineage>
</organism>
<evidence type="ECO:0000313" key="3">
    <source>
        <dbReference type="Proteomes" id="UP000464186"/>
    </source>
</evidence>
<reference evidence="2 3" key="1">
    <citation type="submission" date="2020-01" db="EMBL/GenBank/DDBJ databases">
        <title>Pseudarthrobacter psychrotolerans sp. nov., isolated from antarctic soil.</title>
        <authorList>
            <person name="Shin Y."/>
            <person name="Park W."/>
        </authorList>
    </citation>
    <scope>NUCLEOTIDE SEQUENCE [LARGE SCALE GENOMIC DNA]</scope>
    <source>
        <strain evidence="2 3">YJ56</strain>
    </source>
</reference>
<protein>
    <submittedName>
        <fullName evidence="2">Uncharacterized protein</fullName>
    </submittedName>
</protein>
<evidence type="ECO:0000256" key="1">
    <source>
        <dbReference type="SAM" id="MobiDB-lite"/>
    </source>
</evidence>
<feature type="region of interest" description="Disordered" evidence="1">
    <location>
        <begin position="150"/>
        <end position="181"/>
    </location>
</feature>
<sequence length="188" mass="20268">MANLQSKVAAPKEKAAAVKKAKTSAVTTVKPQPHRFRVSVPAADEAVLVWMNLQDNPSLSVRMLIRESIERLGYVDVFNRPVAQLPTRGRPVGPEEESTETERNAETAAAPVALVQQVGTPAASTDLDLNQESNTEPEILGIALEAPTLVQNPASKQDDIHASSSITPEPEQPSVGQLEVNDIFSMLR</sequence>
<keyword evidence="3" id="KW-1185">Reference proteome</keyword>